<dbReference type="GO" id="GO:0006508">
    <property type="term" value="P:proteolysis"/>
    <property type="evidence" value="ECO:0007669"/>
    <property type="project" value="UniProtKB-KW"/>
</dbReference>
<dbReference type="EMBL" id="SGXE01000008">
    <property type="protein sequence ID" value="RZS90494.1"/>
    <property type="molecule type" value="Genomic_DNA"/>
</dbReference>
<name>A0A4Q7NTY2_9FLAO</name>
<dbReference type="Pfam" id="PF02517">
    <property type="entry name" value="Rce1-like"/>
    <property type="match status" value="1"/>
</dbReference>
<gene>
    <name evidence="3" type="ORF">EV197_3483</name>
</gene>
<protein>
    <submittedName>
        <fullName evidence="3">CAAX prenyl protease-like protein</fullName>
    </submittedName>
</protein>
<keyword evidence="3" id="KW-0645">Protease</keyword>
<feature type="transmembrane region" description="Helical" evidence="1">
    <location>
        <begin position="136"/>
        <end position="152"/>
    </location>
</feature>
<feature type="transmembrane region" description="Helical" evidence="1">
    <location>
        <begin position="31"/>
        <end position="46"/>
    </location>
</feature>
<dbReference type="RefSeq" id="WP_130287976.1">
    <property type="nucleotide sequence ID" value="NZ_SGXE01000008.1"/>
</dbReference>
<dbReference type="OrthoDB" id="9805801at2"/>
<keyword evidence="3" id="KW-0378">Hydrolase</keyword>
<feature type="transmembrane region" description="Helical" evidence="1">
    <location>
        <begin position="186"/>
        <end position="204"/>
    </location>
</feature>
<feature type="transmembrane region" description="Helical" evidence="1">
    <location>
        <begin position="67"/>
        <end position="86"/>
    </location>
</feature>
<feature type="domain" description="CAAX prenyl protease 2/Lysostaphin resistance protein A-like" evidence="2">
    <location>
        <begin position="99"/>
        <end position="189"/>
    </location>
</feature>
<evidence type="ECO:0000313" key="3">
    <source>
        <dbReference type="EMBL" id="RZS90494.1"/>
    </source>
</evidence>
<feature type="transmembrane region" description="Helical" evidence="1">
    <location>
        <begin position="158"/>
        <end position="174"/>
    </location>
</feature>
<proteinExistence type="predicted"/>
<evidence type="ECO:0000259" key="2">
    <source>
        <dbReference type="Pfam" id="PF02517"/>
    </source>
</evidence>
<feature type="transmembrane region" description="Helical" evidence="1">
    <location>
        <begin position="98"/>
        <end position="115"/>
    </location>
</feature>
<keyword evidence="4" id="KW-1185">Reference proteome</keyword>
<accession>A0A4Q7NTY2</accession>
<keyword evidence="1" id="KW-0812">Transmembrane</keyword>
<dbReference type="GO" id="GO:0004175">
    <property type="term" value="F:endopeptidase activity"/>
    <property type="evidence" value="ECO:0007669"/>
    <property type="project" value="UniProtKB-ARBA"/>
</dbReference>
<evidence type="ECO:0000313" key="4">
    <source>
        <dbReference type="Proteomes" id="UP000292262"/>
    </source>
</evidence>
<evidence type="ECO:0000256" key="1">
    <source>
        <dbReference type="SAM" id="Phobius"/>
    </source>
</evidence>
<dbReference type="InterPro" id="IPR003675">
    <property type="entry name" value="Rce1/LyrA-like_dom"/>
</dbReference>
<keyword evidence="1" id="KW-0472">Membrane</keyword>
<dbReference type="AlphaFoldDB" id="A0A4Q7NTY2"/>
<reference evidence="3 4" key="1">
    <citation type="submission" date="2019-02" db="EMBL/GenBank/DDBJ databases">
        <title>Genomic Encyclopedia of Type Strains, Phase IV (KMG-IV): sequencing the most valuable type-strain genomes for metagenomic binning, comparative biology and taxonomic classification.</title>
        <authorList>
            <person name="Goeker M."/>
        </authorList>
    </citation>
    <scope>NUCLEOTIDE SEQUENCE [LARGE SCALE GENOMIC DNA]</scope>
    <source>
        <strain evidence="3 4">DSM 17196</strain>
    </source>
</reference>
<sequence length="206" mass="23855">MSIKRAAELVLLFVLLPISLCLNFYVAIKMGLVLIGCIYVALILKKDGLLRVTWSTFNIILDFLKQIIGRFLLIVLVSTLYVHFLYPEKLFIVVVNKPWLWATILIVYTLFSVVPQELIYRTFFFARYEKFFQNKYLFILVSAIIFSLAHLFFLNPLVQLLTFIGGLLFAYTYHNTRSTFLVSLEHAIYGNWLFTVGLGEMLAFPG</sequence>
<dbReference type="Proteomes" id="UP000292262">
    <property type="component" value="Unassembled WGS sequence"/>
</dbReference>
<organism evidence="3 4">
    <name type="scientific">Aquimarina brevivitae</name>
    <dbReference type="NCBI Taxonomy" id="323412"/>
    <lineage>
        <taxon>Bacteria</taxon>
        <taxon>Pseudomonadati</taxon>
        <taxon>Bacteroidota</taxon>
        <taxon>Flavobacteriia</taxon>
        <taxon>Flavobacteriales</taxon>
        <taxon>Flavobacteriaceae</taxon>
        <taxon>Aquimarina</taxon>
    </lineage>
</organism>
<keyword evidence="1" id="KW-1133">Transmembrane helix</keyword>
<comment type="caution">
    <text evidence="3">The sequence shown here is derived from an EMBL/GenBank/DDBJ whole genome shotgun (WGS) entry which is preliminary data.</text>
</comment>
<dbReference type="GO" id="GO:0080120">
    <property type="term" value="P:CAAX-box protein maturation"/>
    <property type="evidence" value="ECO:0007669"/>
    <property type="project" value="UniProtKB-ARBA"/>
</dbReference>